<gene>
    <name evidence="1" type="ORF">M0R88_02170</name>
</gene>
<evidence type="ECO:0000313" key="1">
    <source>
        <dbReference type="EMBL" id="UPW00921.1"/>
    </source>
</evidence>
<keyword evidence="2" id="KW-1185">Reference proteome</keyword>
<dbReference type="Proteomes" id="UP000830434">
    <property type="component" value="Chromosome"/>
</dbReference>
<dbReference type="AlphaFoldDB" id="A0A8U0IJU7"/>
<accession>A0A8U0IJU7</accession>
<dbReference type="GeneID" id="72188623"/>
<evidence type="ECO:0000313" key="2">
    <source>
        <dbReference type="Proteomes" id="UP000830434"/>
    </source>
</evidence>
<name>A0A8U0IJU7_9EURY</name>
<sequence length="262" mass="28869">MPSRRDFLRGVGGVAVARTLVGGAAHLDAGLVRTKLGSSFGGGLDLESAGGEQLTPSGDERFVPSDEYSSYADRTREEYGDAALPWTDPDALPGEFVGTHARQVDVIPEDRFAVQDAAVLVHRLNDGRETEKNDARYRLRRWSAGRLLDRAYEVDPWGVYRENPAFTWLTHEVETERDDQLSTDRTLSTGGGQVTVADATVTVPDGEYRIGIEDDVRYRTRWDGFHRGEIPLVGTCEVSFAAGEKHALDWTLSNGVGIRTPF</sequence>
<dbReference type="PROSITE" id="PS51318">
    <property type="entry name" value="TAT"/>
    <property type="match status" value="1"/>
</dbReference>
<organism evidence="1 2">
    <name type="scientific">Halorussus gelatinilyticus</name>
    <dbReference type="NCBI Taxonomy" id="2937524"/>
    <lineage>
        <taxon>Archaea</taxon>
        <taxon>Methanobacteriati</taxon>
        <taxon>Methanobacteriota</taxon>
        <taxon>Stenosarchaea group</taxon>
        <taxon>Halobacteria</taxon>
        <taxon>Halobacteriales</taxon>
        <taxon>Haladaptataceae</taxon>
        <taxon>Halorussus</taxon>
    </lineage>
</organism>
<dbReference type="RefSeq" id="WP_248655328.1">
    <property type="nucleotide sequence ID" value="NZ_CP096658.1"/>
</dbReference>
<dbReference type="KEGG" id="haxz:M0R88_02170"/>
<proteinExistence type="predicted"/>
<protein>
    <submittedName>
        <fullName evidence="1">Uncharacterized protein</fullName>
    </submittedName>
</protein>
<dbReference type="EMBL" id="CP096658">
    <property type="protein sequence ID" value="UPW00921.1"/>
    <property type="molecule type" value="Genomic_DNA"/>
</dbReference>
<dbReference type="InterPro" id="IPR006311">
    <property type="entry name" value="TAT_signal"/>
</dbReference>
<reference evidence="1" key="1">
    <citation type="submission" date="2022-04" db="EMBL/GenBank/DDBJ databases">
        <title>Diverse halophilic archaea isolated from saline environments.</title>
        <authorList>
            <person name="Cui H.-L."/>
        </authorList>
    </citation>
    <scope>NUCLEOTIDE SEQUENCE</scope>
    <source>
        <strain evidence="1">XZYJT40</strain>
    </source>
</reference>